<keyword evidence="1" id="KW-0812">Transmembrane</keyword>
<feature type="transmembrane region" description="Helical" evidence="1">
    <location>
        <begin position="175"/>
        <end position="196"/>
    </location>
</feature>
<name>A0A7I0HWQ8_9LEPT</name>
<evidence type="ECO:0000256" key="1">
    <source>
        <dbReference type="SAM" id="Phobius"/>
    </source>
</evidence>
<evidence type="ECO:0000313" key="2">
    <source>
        <dbReference type="EMBL" id="TGL09164.1"/>
    </source>
</evidence>
<keyword evidence="1" id="KW-1133">Transmembrane helix</keyword>
<feature type="transmembrane region" description="Helical" evidence="1">
    <location>
        <begin position="76"/>
        <end position="95"/>
    </location>
</feature>
<organism evidence="2 3">
    <name type="scientific">Leptospira bouyouniensis</name>
    <dbReference type="NCBI Taxonomy" id="2484911"/>
    <lineage>
        <taxon>Bacteria</taxon>
        <taxon>Pseudomonadati</taxon>
        <taxon>Spirochaetota</taxon>
        <taxon>Spirochaetia</taxon>
        <taxon>Leptospirales</taxon>
        <taxon>Leptospiraceae</taxon>
        <taxon>Leptospira</taxon>
    </lineage>
</organism>
<accession>A0A7I0HWQ8</accession>
<proteinExistence type="predicted"/>
<evidence type="ECO:0000313" key="3">
    <source>
        <dbReference type="Proteomes" id="UP000297641"/>
    </source>
</evidence>
<protein>
    <submittedName>
        <fullName evidence="2">Uncharacterized protein</fullName>
    </submittedName>
</protein>
<feature type="transmembrane region" description="Helical" evidence="1">
    <location>
        <begin position="102"/>
        <end position="125"/>
    </location>
</feature>
<keyword evidence="1" id="KW-0472">Membrane</keyword>
<sequence>MIEKFKNTWEKFINYFLFNIQFNFSINKDSNKNFGIKNILKFSFYSFLCIQFVGMLLPNILYLLNFDFILKYQEDLTYESLAQIKYFGFFIYLLTHYPINQFTILILVSLYLGFLISAYVLADYLFGDSDLNWSGAAILGFTSYLPWQFTMSTMSLSYVFFLVNGFPSDHYLRQWFVIINTYLLLFSFLLTFYLAIKNAGIISKLKLRKRILISLFPCILFILIAGILTSE</sequence>
<feature type="transmembrane region" description="Helical" evidence="1">
    <location>
        <begin position="211"/>
        <end position="229"/>
    </location>
</feature>
<feature type="transmembrane region" description="Helical" evidence="1">
    <location>
        <begin position="145"/>
        <end position="163"/>
    </location>
</feature>
<dbReference type="RefSeq" id="WP_135769979.1">
    <property type="nucleotide sequence ID" value="NZ_RQFT01000002.1"/>
</dbReference>
<feature type="transmembrane region" description="Helical" evidence="1">
    <location>
        <begin position="42"/>
        <end position="64"/>
    </location>
</feature>
<dbReference type="AlphaFoldDB" id="A0A7I0HWQ8"/>
<dbReference type="EMBL" id="RQFT01000002">
    <property type="protein sequence ID" value="TGL09164.1"/>
    <property type="molecule type" value="Genomic_DNA"/>
</dbReference>
<reference evidence="2 3" key="1">
    <citation type="journal article" date="2019" name="PLoS Negl. Trop. Dis.">
        <title>Revisiting the worldwide diversity of Leptospira species in the environment.</title>
        <authorList>
            <person name="Vincent A.T."/>
            <person name="Schiettekatte O."/>
            <person name="Bourhy P."/>
            <person name="Veyrier F.J."/>
            <person name="Picardeau M."/>
        </authorList>
    </citation>
    <scope>NUCLEOTIDE SEQUENCE [LARGE SCALE GENOMIC DNA]</scope>
    <source>
        <strain evidence="2 3">201800273</strain>
    </source>
</reference>
<comment type="caution">
    <text evidence="2">The sequence shown here is derived from an EMBL/GenBank/DDBJ whole genome shotgun (WGS) entry which is preliminary data.</text>
</comment>
<gene>
    <name evidence="2" type="ORF">EHQ43_01530</name>
</gene>
<dbReference type="Proteomes" id="UP000297641">
    <property type="component" value="Unassembled WGS sequence"/>
</dbReference>